<feature type="domain" description="Cytochrome c" evidence="14">
    <location>
        <begin position="350"/>
        <end position="516"/>
    </location>
</feature>
<dbReference type="GO" id="GO:0020037">
    <property type="term" value="F:heme binding"/>
    <property type="evidence" value="ECO:0007669"/>
    <property type="project" value="InterPro"/>
</dbReference>
<keyword evidence="7" id="KW-0574">Periplasm</keyword>
<reference evidence="15 16" key="1">
    <citation type="submission" date="2016-09" db="EMBL/GenBank/DDBJ databases">
        <title>Photobacterium proteolyticum sp. nov. a protease producing bacterium isolated from ocean sediments of Laizhou Bay.</title>
        <authorList>
            <person name="Li Y."/>
        </authorList>
    </citation>
    <scope>NUCLEOTIDE SEQUENCE [LARGE SCALE GENOMIC DNA]</scope>
    <source>
        <strain evidence="15 16">13-12</strain>
    </source>
</reference>
<comment type="function">
    <text evidence="11">Involved in methylamine metabolism. Essential for the maturation of the beta subunit of MADH, presumably via a step in the biosynthesis of tryptophan tryptophylquinone (TTQ), the cofactor of MADH.</text>
</comment>
<evidence type="ECO:0000256" key="9">
    <source>
        <dbReference type="ARBA" id="ARBA00023002"/>
    </source>
</evidence>
<evidence type="ECO:0000313" key="16">
    <source>
        <dbReference type="Proteomes" id="UP000186905"/>
    </source>
</evidence>
<dbReference type="AlphaFoldDB" id="A0A1Q9GFX2"/>
<dbReference type="Gene3D" id="1.10.760.10">
    <property type="entry name" value="Cytochrome c-like domain"/>
    <property type="match status" value="2"/>
</dbReference>
<name>A0A1Q9GFX2_9GAMM</name>
<dbReference type="EMBL" id="MJIL01000087">
    <property type="protein sequence ID" value="OLQ73303.1"/>
    <property type="molecule type" value="Genomic_DNA"/>
</dbReference>
<evidence type="ECO:0000256" key="2">
    <source>
        <dbReference type="ARBA" id="ARBA00004856"/>
    </source>
</evidence>
<dbReference type="GO" id="GO:0009055">
    <property type="term" value="F:electron transfer activity"/>
    <property type="evidence" value="ECO:0007669"/>
    <property type="project" value="InterPro"/>
</dbReference>
<evidence type="ECO:0000256" key="10">
    <source>
        <dbReference type="ARBA" id="ARBA00023004"/>
    </source>
</evidence>
<evidence type="ECO:0000256" key="11">
    <source>
        <dbReference type="ARBA" id="ARBA00058991"/>
    </source>
</evidence>
<proteinExistence type="predicted"/>
<gene>
    <name evidence="15" type="ORF">BIT28_21460</name>
</gene>
<keyword evidence="10 13" id="KW-0408">Iron</keyword>
<keyword evidence="8" id="KW-0249">Electron transport</keyword>
<evidence type="ECO:0000313" key="15">
    <source>
        <dbReference type="EMBL" id="OLQ73303.1"/>
    </source>
</evidence>
<dbReference type="InterPro" id="IPR009056">
    <property type="entry name" value="Cyt_c-like_dom"/>
</dbReference>
<evidence type="ECO:0000256" key="3">
    <source>
        <dbReference type="ARBA" id="ARBA00022448"/>
    </source>
</evidence>
<dbReference type="GO" id="GO:0004130">
    <property type="term" value="F:cytochrome-c peroxidase activity"/>
    <property type="evidence" value="ECO:0007669"/>
    <property type="project" value="TreeGrafter"/>
</dbReference>
<dbReference type="InterPro" id="IPR051395">
    <property type="entry name" value="Cytochrome_c_Peroxidase/MauG"/>
</dbReference>
<dbReference type="InterPro" id="IPR036909">
    <property type="entry name" value="Cyt_c-like_dom_sf"/>
</dbReference>
<evidence type="ECO:0000259" key="14">
    <source>
        <dbReference type="PROSITE" id="PS51007"/>
    </source>
</evidence>
<dbReference type="PROSITE" id="PS51007">
    <property type="entry name" value="CYTC"/>
    <property type="match status" value="1"/>
</dbReference>
<evidence type="ECO:0000256" key="5">
    <source>
        <dbReference type="ARBA" id="ARBA00022723"/>
    </source>
</evidence>
<evidence type="ECO:0000256" key="1">
    <source>
        <dbReference type="ARBA" id="ARBA00004418"/>
    </source>
</evidence>
<dbReference type="OrthoDB" id="9805202at2"/>
<dbReference type="SUPFAM" id="SSF46626">
    <property type="entry name" value="Cytochrome c"/>
    <property type="match status" value="2"/>
</dbReference>
<sequence>MKTLETIASNQKASRLAKTSLQYKADEGISPRVPEITLRTTAEFALADADLNGLLSAQEIQQKYSDSIQSDYDAEVEDLMTAAEAARKNPSKLYYKTTYEMMGKFRADKPAKHAFFATNSDIIRTARQSLFNKASTPNEEVSDFLRLDSTGWPLIDQTLAYTEQSWSCVDDIRRVSIKSYGTRLWNTNDQVTTSSTHSGLGNLIQTANSSSVCSKSSWRLPTVTELSALFSGTEIKFPNTFPTLDISTQYWATNENNEQVLVNFSSGAAVTTQPIETDSARVMLHSFEPYDVWFNIDPVDTPVDLTELRNTYSQSPSEWPAPIVDEGIEWEELGLRPAVPFPADNPYSEEKVALGKALFFDTSLSKDDTISCASCHDPAKGWADGIRTAIGIDGQKGPRNTPTIINTAYYDTLFLDGRVGSLEEQSLHPISNPIEMGLPHDELLLKLDQKTEYAAMFNAAFGNETITLDRIAKAIATFERTIISKESAFDQFLKGDSNALTDQQLHGLHLYRTKARCMNCHSGPMMTNNKFENIGLTYYGRSLEDRGRYNVTYKAEDMGRFRIPILRDIKATDPTTHLGLFQLAMTFPSSDRVFGLLAMYNNGMTRNRSGNFPQYAAKYDPNFPTVSPQIERLAMTSAELKALDAFMSAISADIRPDSASPEEMGITPASH</sequence>
<dbReference type="InterPro" id="IPR004852">
    <property type="entry name" value="Di-haem_cyt_c_peroxidsae"/>
</dbReference>
<dbReference type="PANTHER" id="PTHR30600">
    <property type="entry name" value="CYTOCHROME C PEROXIDASE-RELATED"/>
    <property type="match status" value="1"/>
</dbReference>
<evidence type="ECO:0000256" key="8">
    <source>
        <dbReference type="ARBA" id="ARBA00022982"/>
    </source>
</evidence>
<organism evidence="15 16">
    <name type="scientific">Photobacterium proteolyticum</name>
    <dbReference type="NCBI Taxonomy" id="1903952"/>
    <lineage>
        <taxon>Bacteria</taxon>
        <taxon>Pseudomonadati</taxon>
        <taxon>Pseudomonadota</taxon>
        <taxon>Gammaproteobacteria</taxon>
        <taxon>Vibrionales</taxon>
        <taxon>Vibrionaceae</taxon>
        <taxon>Photobacterium</taxon>
    </lineage>
</organism>
<dbReference type="Proteomes" id="UP000186905">
    <property type="component" value="Unassembled WGS sequence"/>
</dbReference>
<keyword evidence="6" id="KW-0732">Signal</keyword>
<evidence type="ECO:0000256" key="12">
    <source>
        <dbReference type="ARBA" id="ARBA00073576"/>
    </source>
</evidence>
<protein>
    <recommendedName>
        <fullName evidence="12">Methylamine utilization protein MauG</fullName>
    </recommendedName>
</protein>
<evidence type="ECO:0000256" key="4">
    <source>
        <dbReference type="ARBA" id="ARBA00022617"/>
    </source>
</evidence>
<dbReference type="STRING" id="1903952.BIT28_21460"/>
<accession>A0A1Q9GFX2</accession>
<comment type="subcellular location">
    <subcellularLocation>
        <location evidence="1">Periplasm</location>
    </subcellularLocation>
</comment>
<dbReference type="FunFam" id="1.10.760.10:FF:000019">
    <property type="entry name" value="Di-heme cytochrome C peroxidase"/>
    <property type="match status" value="1"/>
</dbReference>
<comment type="pathway">
    <text evidence="2">One-carbon metabolism; methylamine degradation.</text>
</comment>
<keyword evidence="9" id="KW-0560">Oxidoreductase</keyword>
<dbReference type="RefSeq" id="WP_075766399.1">
    <property type="nucleotide sequence ID" value="NZ_MJIL01000087.1"/>
</dbReference>
<dbReference type="Pfam" id="PF03150">
    <property type="entry name" value="CCP_MauG"/>
    <property type="match status" value="1"/>
</dbReference>
<evidence type="ECO:0000256" key="6">
    <source>
        <dbReference type="ARBA" id="ARBA00022729"/>
    </source>
</evidence>
<keyword evidence="16" id="KW-1185">Reference proteome</keyword>
<keyword evidence="4 13" id="KW-0349">Heme</keyword>
<evidence type="ECO:0000256" key="13">
    <source>
        <dbReference type="PROSITE-ProRule" id="PRU00433"/>
    </source>
</evidence>
<dbReference type="PANTHER" id="PTHR30600:SF10">
    <property type="entry name" value="BLL6722 PROTEIN"/>
    <property type="match status" value="1"/>
</dbReference>
<keyword evidence="3" id="KW-0813">Transport</keyword>
<dbReference type="GO" id="GO:0042597">
    <property type="term" value="C:periplasmic space"/>
    <property type="evidence" value="ECO:0007669"/>
    <property type="project" value="UniProtKB-SubCell"/>
</dbReference>
<dbReference type="GO" id="GO:0046872">
    <property type="term" value="F:metal ion binding"/>
    <property type="evidence" value="ECO:0007669"/>
    <property type="project" value="UniProtKB-KW"/>
</dbReference>
<comment type="caution">
    <text evidence="15">The sequence shown here is derived from an EMBL/GenBank/DDBJ whole genome shotgun (WGS) entry which is preliminary data.</text>
</comment>
<keyword evidence="5 13" id="KW-0479">Metal-binding</keyword>
<evidence type="ECO:0000256" key="7">
    <source>
        <dbReference type="ARBA" id="ARBA00022764"/>
    </source>
</evidence>